<reference evidence="10 11" key="1">
    <citation type="submission" date="2016-10" db="EMBL/GenBank/DDBJ databases">
        <authorList>
            <person name="de Groot N.N."/>
        </authorList>
    </citation>
    <scope>NUCLEOTIDE SEQUENCE [LARGE SCALE GENOMIC DNA]</scope>
    <source>
        <strain evidence="10 11">DSM 18978</strain>
    </source>
</reference>
<accession>A0A1G5DPM1</accession>
<evidence type="ECO:0000256" key="1">
    <source>
        <dbReference type="ARBA" id="ARBA00000085"/>
    </source>
</evidence>
<proteinExistence type="predicted"/>
<feature type="domain" description="Histidine kinase" evidence="9">
    <location>
        <begin position="1"/>
        <end position="106"/>
    </location>
</feature>
<keyword evidence="7" id="KW-0067">ATP-binding</keyword>
<keyword evidence="6 10" id="KW-0418">Kinase</keyword>
<dbReference type="InterPro" id="IPR004358">
    <property type="entry name" value="Sig_transdc_His_kin-like_C"/>
</dbReference>
<dbReference type="PANTHER" id="PTHR43065:SF10">
    <property type="entry name" value="PEROXIDE STRESS-ACTIVATED HISTIDINE KINASE MAK3"/>
    <property type="match status" value="1"/>
</dbReference>
<comment type="catalytic activity">
    <reaction evidence="1">
        <text>ATP + protein L-histidine = ADP + protein N-phospho-L-histidine.</text>
        <dbReference type="EC" id="2.7.13.3"/>
    </reaction>
</comment>
<keyword evidence="5" id="KW-0547">Nucleotide-binding</keyword>
<dbReference type="InterPro" id="IPR003594">
    <property type="entry name" value="HATPase_dom"/>
</dbReference>
<evidence type="ECO:0000256" key="2">
    <source>
        <dbReference type="ARBA" id="ARBA00012438"/>
    </source>
</evidence>
<dbReference type="PRINTS" id="PR00344">
    <property type="entry name" value="BCTRLSENSOR"/>
</dbReference>
<dbReference type="PROSITE" id="PS50109">
    <property type="entry name" value="HIS_KIN"/>
    <property type="match status" value="1"/>
</dbReference>
<evidence type="ECO:0000313" key="11">
    <source>
        <dbReference type="Proteomes" id="UP000198636"/>
    </source>
</evidence>
<organism evidence="10 11">
    <name type="scientific">Alkaliphilus peptidifermentans DSM 18978</name>
    <dbReference type="NCBI Taxonomy" id="1120976"/>
    <lineage>
        <taxon>Bacteria</taxon>
        <taxon>Bacillati</taxon>
        <taxon>Bacillota</taxon>
        <taxon>Clostridia</taxon>
        <taxon>Peptostreptococcales</taxon>
        <taxon>Natronincolaceae</taxon>
        <taxon>Alkaliphilus</taxon>
    </lineage>
</organism>
<dbReference type="Gene3D" id="3.30.565.10">
    <property type="entry name" value="Histidine kinase-like ATPase, C-terminal domain"/>
    <property type="match status" value="1"/>
</dbReference>
<dbReference type="Pfam" id="PF02518">
    <property type="entry name" value="HATPase_c"/>
    <property type="match status" value="1"/>
</dbReference>
<sequence length="181" mass="20400">MKELALHILDVAENSVRAEATEIKISIIEDTVVDILEIIIEDNGIGMDREFLDKVLDPFVTTRTTRKVGLGLSLFKAAAQQCGGDLTINSKKGEGTKVRAIFQHMHIDRVPLGNITDTIIALILADEKIDIKYQHIYNNNKFCFDTTEIKKILQGLPITNVEVISWIKEHLKEGLKELVKY</sequence>
<dbReference type="GO" id="GO:0005524">
    <property type="term" value="F:ATP binding"/>
    <property type="evidence" value="ECO:0007669"/>
    <property type="project" value="UniProtKB-KW"/>
</dbReference>
<evidence type="ECO:0000313" key="10">
    <source>
        <dbReference type="EMBL" id="SCY16348.1"/>
    </source>
</evidence>
<dbReference type="GO" id="GO:0000160">
    <property type="term" value="P:phosphorelay signal transduction system"/>
    <property type="evidence" value="ECO:0007669"/>
    <property type="project" value="UniProtKB-KW"/>
</dbReference>
<keyword evidence="3" id="KW-0597">Phosphoprotein</keyword>
<evidence type="ECO:0000256" key="6">
    <source>
        <dbReference type="ARBA" id="ARBA00022777"/>
    </source>
</evidence>
<dbReference type="InterPro" id="IPR005467">
    <property type="entry name" value="His_kinase_dom"/>
</dbReference>
<dbReference type="SUPFAM" id="SSF55874">
    <property type="entry name" value="ATPase domain of HSP90 chaperone/DNA topoisomerase II/histidine kinase"/>
    <property type="match status" value="1"/>
</dbReference>
<evidence type="ECO:0000256" key="8">
    <source>
        <dbReference type="ARBA" id="ARBA00023012"/>
    </source>
</evidence>
<keyword evidence="8" id="KW-0902">Two-component regulatory system</keyword>
<dbReference type="Proteomes" id="UP000198636">
    <property type="component" value="Unassembled WGS sequence"/>
</dbReference>
<gene>
    <name evidence="10" type="ORF">SAMN03080606_00966</name>
</gene>
<evidence type="ECO:0000256" key="7">
    <source>
        <dbReference type="ARBA" id="ARBA00022840"/>
    </source>
</evidence>
<dbReference type="GO" id="GO:0004673">
    <property type="term" value="F:protein histidine kinase activity"/>
    <property type="evidence" value="ECO:0007669"/>
    <property type="project" value="UniProtKB-EC"/>
</dbReference>
<dbReference type="SMART" id="SM00387">
    <property type="entry name" value="HATPase_c"/>
    <property type="match status" value="1"/>
</dbReference>
<dbReference type="EMBL" id="FMUS01000004">
    <property type="protein sequence ID" value="SCY16348.1"/>
    <property type="molecule type" value="Genomic_DNA"/>
</dbReference>
<evidence type="ECO:0000256" key="3">
    <source>
        <dbReference type="ARBA" id="ARBA00022553"/>
    </source>
</evidence>
<dbReference type="OrthoDB" id="9797586at2"/>
<dbReference type="RefSeq" id="WP_091540612.1">
    <property type="nucleotide sequence ID" value="NZ_FMUS01000004.1"/>
</dbReference>
<evidence type="ECO:0000259" key="9">
    <source>
        <dbReference type="PROSITE" id="PS50109"/>
    </source>
</evidence>
<evidence type="ECO:0000256" key="5">
    <source>
        <dbReference type="ARBA" id="ARBA00022741"/>
    </source>
</evidence>
<dbReference type="PANTHER" id="PTHR43065">
    <property type="entry name" value="SENSOR HISTIDINE KINASE"/>
    <property type="match status" value="1"/>
</dbReference>
<dbReference type="InterPro" id="IPR036890">
    <property type="entry name" value="HATPase_C_sf"/>
</dbReference>
<protein>
    <recommendedName>
        <fullName evidence="2">histidine kinase</fullName>
        <ecNumber evidence="2">2.7.13.3</ecNumber>
    </recommendedName>
</protein>
<dbReference type="STRING" id="1120976.SAMN03080606_00966"/>
<name>A0A1G5DPM1_9FIRM</name>
<keyword evidence="11" id="KW-1185">Reference proteome</keyword>
<dbReference type="EC" id="2.7.13.3" evidence="2"/>
<dbReference type="AlphaFoldDB" id="A0A1G5DPM1"/>
<evidence type="ECO:0000256" key="4">
    <source>
        <dbReference type="ARBA" id="ARBA00022679"/>
    </source>
</evidence>
<keyword evidence="4" id="KW-0808">Transferase</keyword>